<dbReference type="Proteomes" id="UP000728185">
    <property type="component" value="Unassembled WGS sequence"/>
</dbReference>
<sequence length="91" mass="11046">MFIKEWPRHPVFYSAHHNKWISEHADTLIPRDARLFYNEEDWNKFKNMARTVKLPNLGISDVREINYRAFADTKRVGKKGKKPQEDMKFYF</sequence>
<gene>
    <name evidence="1" type="ORF">FBUS_04033</name>
</gene>
<proteinExistence type="predicted"/>
<organism evidence="1 2">
    <name type="scientific">Fasciolopsis buskii</name>
    <dbReference type="NCBI Taxonomy" id="27845"/>
    <lineage>
        <taxon>Eukaryota</taxon>
        <taxon>Metazoa</taxon>
        <taxon>Spiralia</taxon>
        <taxon>Lophotrochozoa</taxon>
        <taxon>Platyhelminthes</taxon>
        <taxon>Trematoda</taxon>
        <taxon>Digenea</taxon>
        <taxon>Plagiorchiida</taxon>
        <taxon>Echinostomata</taxon>
        <taxon>Echinostomatoidea</taxon>
        <taxon>Fasciolidae</taxon>
        <taxon>Fasciolopsis</taxon>
    </lineage>
</organism>
<evidence type="ECO:0000313" key="1">
    <source>
        <dbReference type="EMBL" id="KAA0198478.1"/>
    </source>
</evidence>
<accession>A0A8E0VQF5</accession>
<comment type="caution">
    <text evidence="1">The sequence shown here is derived from an EMBL/GenBank/DDBJ whole genome shotgun (WGS) entry which is preliminary data.</text>
</comment>
<evidence type="ECO:0000313" key="2">
    <source>
        <dbReference type="Proteomes" id="UP000728185"/>
    </source>
</evidence>
<keyword evidence="2" id="KW-1185">Reference proteome</keyword>
<dbReference type="OrthoDB" id="6038736at2759"/>
<name>A0A8E0VQF5_9TREM</name>
<protein>
    <submittedName>
        <fullName evidence="1">Uncharacterized protein</fullName>
    </submittedName>
</protein>
<reference evidence="1" key="1">
    <citation type="submission" date="2019-05" db="EMBL/GenBank/DDBJ databases">
        <title>Annotation for the trematode Fasciolopsis buski.</title>
        <authorList>
            <person name="Choi Y.-J."/>
        </authorList>
    </citation>
    <scope>NUCLEOTIDE SEQUENCE</scope>
    <source>
        <strain evidence="1">HT</strain>
        <tissue evidence="1">Whole worm</tissue>
    </source>
</reference>
<dbReference type="EMBL" id="LUCM01001715">
    <property type="protein sequence ID" value="KAA0198478.1"/>
    <property type="molecule type" value="Genomic_DNA"/>
</dbReference>
<dbReference type="AlphaFoldDB" id="A0A8E0VQF5"/>